<comment type="caution">
    <text evidence="2">The sequence shown here is derived from an EMBL/GenBank/DDBJ whole genome shotgun (WGS) entry which is preliminary data.</text>
</comment>
<accession>A0A0F9BH45</accession>
<sequence length="382" mass="42774">MPTVGQFKYRLALDPRLLARIIDESGSVHEKLEALRKWATYANKRMTQIAAAPETAWYILMDGTEAAFLIDRTLKTKYGPFPKPVCGSYNQRDGLLCLFPRGNGTQHPGKGPCYTCEMKSSSALQRSGAIYKPGNEKMLALNRANNLPARLRECLDVTEKMETKALRNIETDIKTSYAMVQFILEGGLHNLTEEQREKGEWLTAEDIKTCNTLLKTVLEAKKVGYLMEKDAKLDPVTIKAFVGQVMSVVFSNVEPNTARRISGEILDQVIRPFKMEGRLSGSDADYEGMGDGMKKAVAKFAGIAKDEVEMESEGNGKTLTREEVEESAKEGMKKIRGVRQDLEKKTKTSLTGQTFEEIRKKEKAALKKARSTRNKTRSKTKV</sequence>
<feature type="region of interest" description="Disordered" evidence="1">
    <location>
        <begin position="311"/>
        <end position="382"/>
    </location>
</feature>
<gene>
    <name evidence="2" type="ORF">LCGC14_2447940</name>
</gene>
<proteinExistence type="predicted"/>
<evidence type="ECO:0000313" key="2">
    <source>
        <dbReference type="EMBL" id="KKL21189.1"/>
    </source>
</evidence>
<feature type="compositionally biased region" description="Basic residues" evidence="1">
    <location>
        <begin position="366"/>
        <end position="382"/>
    </location>
</feature>
<evidence type="ECO:0000256" key="1">
    <source>
        <dbReference type="SAM" id="MobiDB-lite"/>
    </source>
</evidence>
<dbReference type="EMBL" id="LAZR01037821">
    <property type="protein sequence ID" value="KKL21189.1"/>
    <property type="molecule type" value="Genomic_DNA"/>
</dbReference>
<name>A0A0F9BH45_9ZZZZ</name>
<protein>
    <submittedName>
        <fullName evidence="2">Uncharacterized protein</fullName>
    </submittedName>
</protein>
<organism evidence="2">
    <name type="scientific">marine sediment metagenome</name>
    <dbReference type="NCBI Taxonomy" id="412755"/>
    <lineage>
        <taxon>unclassified sequences</taxon>
        <taxon>metagenomes</taxon>
        <taxon>ecological metagenomes</taxon>
    </lineage>
</organism>
<feature type="compositionally biased region" description="Basic and acidic residues" evidence="1">
    <location>
        <begin position="319"/>
        <end position="346"/>
    </location>
</feature>
<dbReference type="AlphaFoldDB" id="A0A0F9BH45"/>
<reference evidence="2" key="1">
    <citation type="journal article" date="2015" name="Nature">
        <title>Complex archaea that bridge the gap between prokaryotes and eukaryotes.</title>
        <authorList>
            <person name="Spang A."/>
            <person name="Saw J.H."/>
            <person name="Jorgensen S.L."/>
            <person name="Zaremba-Niedzwiedzka K."/>
            <person name="Martijn J."/>
            <person name="Lind A.E."/>
            <person name="van Eijk R."/>
            <person name="Schleper C."/>
            <person name="Guy L."/>
            <person name="Ettema T.J."/>
        </authorList>
    </citation>
    <scope>NUCLEOTIDE SEQUENCE</scope>
</reference>
<feature type="compositionally biased region" description="Basic and acidic residues" evidence="1">
    <location>
        <begin position="356"/>
        <end position="365"/>
    </location>
</feature>